<sequence>MPTDKAVEIRPKCAETLAPSSQNILDECPQTQLLKCGNPGHIRSKCPTCSTSGQASSLSSGMTFHMMNFCSLFPTGGEQERSMSPIRIRQICGLACLDTSLKTSTFKVP</sequence>
<dbReference type="EMBL" id="GEZM01075654">
    <property type="protein sequence ID" value="JAV64025.1"/>
    <property type="molecule type" value="Transcribed_RNA"/>
</dbReference>
<proteinExistence type="predicted"/>
<reference evidence="1" key="1">
    <citation type="journal article" date="2016" name="Sci. Rep.">
        <title>Molecular characterization of firefly nuptial gifts: a multi-omics approach sheds light on postcopulatory sexual selection.</title>
        <authorList>
            <person name="Al-Wathiqui N."/>
            <person name="Fallon T.R."/>
            <person name="South A."/>
            <person name="Weng J.K."/>
            <person name="Lewis S.M."/>
        </authorList>
    </citation>
    <scope>NUCLEOTIDE SEQUENCE</scope>
</reference>
<evidence type="ECO:0008006" key="2">
    <source>
        <dbReference type="Google" id="ProtNLM"/>
    </source>
</evidence>
<name>A0A1Y1KWH0_PHOPY</name>
<dbReference type="AlphaFoldDB" id="A0A1Y1KWH0"/>
<organism evidence="1">
    <name type="scientific">Photinus pyralis</name>
    <name type="common">Common eastern firefly</name>
    <name type="synonym">Lampyris pyralis</name>
    <dbReference type="NCBI Taxonomy" id="7054"/>
    <lineage>
        <taxon>Eukaryota</taxon>
        <taxon>Metazoa</taxon>
        <taxon>Ecdysozoa</taxon>
        <taxon>Arthropoda</taxon>
        <taxon>Hexapoda</taxon>
        <taxon>Insecta</taxon>
        <taxon>Pterygota</taxon>
        <taxon>Neoptera</taxon>
        <taxon>Endopterygota</taxon>
        <taxon>Coleoptera</taxon>
        <taxon>Polyphaga</taxon>
        <taxon>Elateriformia</taxon>
        <taxon>Elateroidea</taxon>
        <taxon>Lampyridae</taxon>
        <taxon>Lampyrinae</taxon>
        <taxon>Photinus</taxon>
    </lineage>
</organism>
<accession>A0A1Y1KWH0</accession>
<evidence type="ECO:0000313" key="1">
    <source>
        <dbReference type="EMBL" id="JAV64025.1"/>
    </source>
</evidence>
<protein>
    <recommendedName>
        <fullName evidence="2">CCHC-type domain-containing protein</fullName>
    </recommendedName>
</protein>